<feature type="region of interest" description="Disordered" evidence="1">
    <location>
        <begin position="342"/>
        <end position="369"/>
    </location>
</feature>
<gene>
    <name evidence="2" type="ORF">DGUA_6G017030</name>
</gene>
<dbReference type="Proteomes" id="UP000268350">
    <property type="component" value="Unassembled WGS sequence"/>
</dbReference>
<accession>A0A3B0KDU1</accession>
<dbReference type="OrthoDB" id="7861534at2759"/>
<name>A0A3B0KDU1_DROGU</name>
<evidence type="ECO:0000313" key="2">
    <source>
        <dbReference type="EMBL" id="SPP84439.1"/>
    </source>
</evidence>
<dbReference type="AlphaFoldDB" id="A0A3B0KDU1"/>
<proteinExistence type="predicted"/>
<reference evidence="3" key="1">
    <citation type="submission" date="2018-01" db="EMBL/GenBank/DDBJ databases">
        <authorList>
            <person name="Alioto T."/>
            <person name="Alioto T."/>
        </authorList>
    </citation>
    <scope>NUCLEOTIDE SEQUENCE [LARGE SCALE GENOMIC DNA]</scope>
</reference>
<keyword evidence="3" id="KW-1185">Reference proteome</keyword>
<sequence length="492" mass="56511">MPLDQVISLFLPITNCLNVVLVKSMDLLKPGTISRDNENEKNKENIGIGSNSICWNEKRTEHRIRVGDYFKIVNMHRMRNGELSDNQARKFADYIRFNLKLRDINLELLMRQTQRIDIMDLRINLVANKPFSLHCSNCATELIPSRAYSLIDQIPFYPMRVPYKFRHCLQVDNISSFDQIYYGLNQIVMSAEYIKRDTEMIYCRKRRRVLCPGCPRVLGTFLSRAVCLHADALCMGTRVSHAARLEFNELFGHITPTQLMLRLMQNAEQFRRMFLKAVRPDGQVHYLLLMTDVDEMQFLRSKLSLTSKTDTGPLCLLDGETRSESKDGMDISSESNISSLFMDEDSPNTMDIPGSTPRPSLKKSNEDTGCSTGCNATIPKNATRKSIHHVFLTPYNGYRVRYTFASTDSELRDIHYSVMAWRAINGRPLLISYSMMIELVSELNANEHLAAALDPSLVPPCHSKKFRFSHIIFESDEEFYATQQQLDVVQVT</sequence>
<dbReference type="STRING" id="7266.A0A3B0KDU1"/>
<protein>
    <recommendedName>
        <fullName evidence="4">HECT-type E3 ubiquitin transferase E3D</fullName>
    </recommendedName>
</protein>
<evidence type="ECO:0000313" key="3">
    <source>
        <dbReference type="Proteomes" id="UP000268350"/>
    </source>
</evidence>
<evidence type="ECO:0000256" key="1">
    <source>
        <dbReference type="SAM" id="MobiDB-lite"/>
    </source>
</evidence>
<dbReference type="OMA" id="DGQLHYM"/>
<organism evidence="2 3">
    <name type="scientific">Drosophila guanche</name>
    <name type="common">Fruit fly</name>
    <dbReference type="NCBI Taxonomy" id="7266"/>
    <lineage>
        <taxon>Eukaryota</taxon>
        <taxon>Metazoa</taxon>
        <taxon>Ecdysozoa</taxon>
        <taxon>Arthropoda</taxon>
        <taxon>Hexapoda</taxon>
        <taxon>Insecta</taxon>
        <taxon>Pterygota</taxon>
        <taxon>Neoptera</taxon>
        <taxon>Endopterygota</taxon>
        <taxon>Diptera</taxon>
        <taxon>Brachycera</taxon>
        <taxon>Muscomorpha</taxon>
        <taxon>Ephydroidea</taxon>
        <taxon>Drosophilidae</taxon>
        <taxon>Drosophila</taxon>
        <taxon>Sophophora</taxon>
    </lineage>
</organism>
<evidence type="ECO:0008006" key="4">
    <source>
        <dbReference type="Google" id="ProtNLM"/>
    </source>
</evidence>
<dbReference type="EMBL" id="OUUW01000008">
    <property type="protein sequence ID" value="SPP84439.1"/>
    <property type="molecule type" value="Genomic_DNA"/>
</dbReference>